<evidence type="ECO:0000313" key="3">
    <source>
        <dbReference type="Proteomes" id="UP000056905"/>
    </source>
</evidence>
<protein>
    <recommendedName>
        <fullName evidence="4">UrcA family protein</fullName>
    </recommendedName>
</protein>
<accession>A0A0N7JHN3</accession>
<gene>
    <name evidence="2" type="ORF">AQ619_11305</name>
</gene>
<reference evidence="2 3" key="1">
    <citation type="submission" date="2015-10" db="EMBL/GenBank/DDBJ databases">
        <title>Conservation of the essential genome among Caulobacter and Brevundimonas species.</title>
        <authorList>
            <person name="Scott D."/>
            <person name="Ely B."/>
        </authorList>
    </citation>
    <scope>NUCLEOTIDE SEQUENCE [LARGE SCALE GENOMIC DNA]</scope>
    <source>
        <strain evidence="2 3">CB4</strain>
    </source>
</reference>
<feature type="chain" id="PRO_5006014200" description="UrcA family protein" evidence="1">
    <location>
        <begin position="27"/>
        <end position="164"/>
    </location>
</feature>
<dbReference type="Proteomes" id="UP000056905">
    <property type="component" value="Chromosome"/>
</dbReference>
<keyword evidence="1" id="KW-0732">Signal</keyword>
<sequence>MYTLKKFAALAAIVTVSAAIAAPASAANLVRVSLAGKTSVQISNEIKAAAEAVCANEKSVSVAACIESTTIDANRQLASLQKARTGATKVATTQEAVTIVRVSVKGKSTDQIHAEIRAAAEAVCKASKDFANRNEYQACVGGTVRAAKAQLQAMNNQPKQLAAM</sequence>
<dbReference type="EMBL" id="CP013002">
    <property type="protein sequence ID" value="ALL13874.1"/>
    <property type="molecule type" value="Genomic_DNA"/>
</dbReference>
<dbReference type="RefSeq" id="WP_166504220.1">
    <property type="nucleotide sequence ID" value="NZ_CP013002.1"/>
</dbReference>
<keyword evidence="3" id="KW-1185">Reference proteome</keyword>
<evidence type="ECO:0000256" key="1">
    <source>
        <dbReference type="SAM" id="SignalP"/>
    </source>
</evidence>
<evidence type="ECO:0000313" key="2">
    <source>
        <dbReference type="EMBL" id="ALL13874.1"/>
    </source>
</evidence>
<evidence type="ECO:0008006" key="4">
    <source>
        <dbReference type="Google" id="ProtNLM"/>
    </source>
</evidence>
<feature type="signal peptide" evidence="1">
    <location>
        <begin position="1"/>
        <end position="26"/>
    </location>
</feature>
<organism evidence="2 3">
    <name type="scientific">Caulobacter henricii</name>
    <dbReference type="NCBI Taxonomy" id="69395"/>
    <lineage>
        <taxon>Bacteria</taxon>
        <taxon>Pseudomonadati</taxon>
        <taxon>Pseudomonadota</taxon>
        <taxon>Alphaproteobacteria</taxon>
        <taxon>Caulobacterales</taxon>
        <taxon>Caulobacteraceae</taxon>
        <taxon>Caulobacter</taxon>
    </lineage>
</organism>
<name>A0A0N7JHN3_9CAUL</name>
<dbReference type="AlphaFoldDB" id="A0A0N7JHN3"/>
<dbReference type="KEGG" id="chq:AQ619_11305"/>
<proteinExistence type="predicted"/>